<reference evidence="1 2" key="1">
    <citation type="submission" date="2019-05" db="EMBL/GenBank/DDBJ databases">
        <authorList>
            <person name="DeBellas B.V."/>
            <person name="Voshell S.M."/>
            <person name="Garlena R.A."/>
            <person name="Russell D.A."/>
            <person name="Pope W.H."/>
            <person name="Jacobs-Sera D."/>
            <person name="Hatfull G.F."/>
        </authorList>
    </citation>
    <scope>NUCLEOTIDE SEQUENCE [LARGE SCALE GENOMIC DNA]</scope>
</reference>
<evidence type="ECO:0000313" key="2">
    <source>
        <dbReference type="Proteomes" id="UP000315979"/>
    </source>
</evidence>
<sequence length="29" mass="3303">MREFAINEVPADIRPYFEEVRGASVAHPT</sequence>
<dbReference type="Proteomes" id="UP000315979">
    <property type="component" value="Segment"/>
</dbReference>
<protein>
    <submittedName>
        <fullName evidence="1">Uncharacterized protein</fullName>
    </submittedName>
</protein>
<dbReference type="EMBL" id="MK919480">
    <property type="protein sequence ID" value="QDH48627.1"/>
    <property type="molecule type" value="Genomic_DNA"/>
</dbReference>
<organism evidence="1 2">
    <name type="scientific">Mycobacterium phage Techage</name>
    <dbReference type="NCBI Taxonomy" id="2591077"/>
    <lineage>
        <taxon>Viruses</taxon>
        <taxon>Duplodnaviria</taxon>
        <taxon>Heunggongvirae</taxon>
        <taxon>Uroviricota</taxon>
        <taxon>Caudoviricetes</taxon>
        <taxon>Pclasvirinae</taxon>
        <taxon>Fishburnevirus</taxon>
        <taxon>Fishburnevirus donovan</taxon>
    </lineage>
</organism>
<name>A0A514A5T4_9CAUD</name>
<proteinExistence type="predicted"/>
<evidence type="ECO:0000313" key="1">
    <source>
        <dbReference type="EMBL" id="QDH48627.1"/>
    </source>
</evidence>
<gene>
    <name evidence="1" type="primary">60</name>
    <name evidence="1" type="ORF">SEA_TECHAGE_60</name>
</gene>
<accession>A0A514A5T4</accession>